<evidence type="ECO:0000256" key="4">
    <source>
        <dbReference type="RuleBase" id="RU004514"/>
    </source>
</evidence>
<evidence type="ECO:0000313" key="6">
    <source>
        <dbReference type="EMBL" id="RVU36253.1"/>
    </source>
</evidence>
<dbReference type="InterPro" id="IPR011078">
    <property type="entry name" value="PyrdxlP_homeostasis"/>
</dbReference>
<evidence type="ECO:0000256" key="1">
    <source>
        <dbReference type="ARBA" id="ARBA00022898"/>
    </source>
</evidence>
<dbReference type="EMBL" id="SADE01000002">
    <property type="protein sequence ID" value="RVU36253.1"/>
    <property type="molecule type" value="Genomic_DNA"/>
</dbReference>
<dbReference type="SUPFAM" id="SSF51419">
    <property type="entry name" value="PLP-binding barrel"/>
    <property type="match status" value="1"/>
</dbReference>
<dbReference type="PANTHER" id="PTHR10146:SF14">
    <property type="entry name" value="PYRIDOXAL PHOSPHATE HOMEOSTASIS PROTEIN"/>
    <property type="match status" value="1"/>
</dbReference>
<proteinExistence type="inferred from homology"/>
<comment type="similarity">
    <text evidence="2 4">Belongs to the pyridoxal phosphate-binding protein YggS/PROSC family.</text>
</comment>
<dbReference type="HAMAP" id="MF_02087">
    <property type="entry name" value="PLP_homeostasis"/>
    <property type="match status" value="1"/>
</dbReference>
<feature type="modified residue" description="N6-(pyridoxal phosphate)lysine" evidence="2 3">
    <location>
        <position position="36"/>
    </location>
</feature>
<keyword evidence="1 2" id="KW-0663">Pyridoxal phosphate</keyword>
<dbReference type="OrthoDB" id="9804072at2"/>
<dbReference type="Gene3D" id="3.20.20.10">
    <property type="entry name" value="Alanine racemase"/>
    <property type="match status" value="1"/>
</dbReference>
<gene>
    <name evidence="6" type="ORF">EOI86_13625</name>
</gene>
<dbReference type="Pfam" id="PF01168">
    <property type="entry name" value="Ala_racemase_N"/>
    <property type="match status" value="1"/>
</dbReference>
<dbReference type="FunFam" id="3.20.20.10:FF:000018">
    <property type="entry name" value="Pyridoxal phosphate homeostasis protein"/>
    <property type="match status" value="1"/>
</dbReference>
<keyword evidence="7" id="KW-1185">Reference proteome</keyword>
<dbReference type="PIRSF" id="PIRSF004848">
    <property type="entry name" value="YBL036c_PLPDEIII"/>
    <property type="match status" value="1"/>
</dbReference>
<feature type="domain" description="Alanine racemase N-terminal" evidence="5">
    <location>
        <begin position="16"/>
        <end position="220"/>
    </location>
</feature>
<dbReference type="InterPro" id="IPR029066">
    <property type="entry name" value="PLP-binding_barrel"/>
</dbReference>
<dbReference type="CDD" id="cd00635">
    <property type="entry name" value="PLPDE_III_YBL036c_like"/>
    <property type="match status" value="1"/>
</dbReference>
<sequence>MGGVTENLATVRGEIETAANSVNRDPTAVTLIAVSKTFDAHDIRPVLQAGQRVFGENRVQEAEGKWPQLREEFSDVELHLIGPLQTNKVKHALPLFDVIQTVDRPKLARTLADHMDKTGHRPDCFIQVNTGEEDQKAGIAPADVDAFVAQCRDEFGLPIIGLMCIPPVDEQPSPHFALLSKMAERNGLEGLSMGMSADYQTAVMLGATHVRVGSAIFGKRDYP</sequence>
<dbReference type="PANTHER" id="PTHR10146">
    <property type="entry name" value="PROLINE SYNTHETASE CO-TRANSCRIBED BACTERIAL HOMOLOG PROTEIN"/>
    <property type="match status" value="1"/>
</dbReference>
<dbReference type="NCBIfam" id="TIGR00044">
    <property type="entry name" value="YggS family pyridoxal phosphate-dependent enzyme"/>
    <property type="match status" value="1"/>
</dbReference>
<dbReference type="AlphaFoldDB" id="A0A3S2VPD3"/>
<evidence type="ECO:0000313" key="7">
    <source>
        <dbReference type="Proteomes" id="UP000287447"/>
    </source>
</evidence>
<evidence type="ECO:0000259" key="5">
    <source>
        <dbReference type="Pfam" id="PF01168"/>
    </source>
</evidence>
<organism evidence="6 7">
    <name type="scientific">Hwanghaeella grinnelliae</name>
    <dbReference type="NCBI Taxonomy" id="2500179"/>
    <lineage>
        <taxon>Bacteria</taxon>
        <taxon>Pseudomonadati</taxon>
        <taxon>Pseudomonadota</taxon>
        <taxon>Alphaproteobacteria</taxon>
        <taxon>Rhodospirillales</taxon>
        <taxon>Rhodospirillaceae</taxon>
        <taxon>Hwanghaeella</taxon>
    </lineage>
</organism>
<protein>
    <recommendedName>
        <fullName evidence="2">Pyridoxal phosphate homeostasis protein</fullName>
        <shortName evidence="2">PLP homeostasis protein</shortName>
    </recommendedName>
</protein>
<evidence type="ECO:0000256" key="2">
    <source>
        <dbReference type="HAMAP-Rule" id="MF_02087"/>
    </source>
</evidence>
<accession>A0A3S2VPD3</accession>
<dbReference type="GO" id="GO:0030170">
    <property type="term" value="F:pyridoxal phosphate binding"/>
    <property type="evidence" value="ECO:0007669"/>
    <property type="project" value="UniProtKB-UniRule"/>
</dbReference>
<name>A0A3S2VPD3_9PROT</name>
<comment type="cofactor">
    <cofactor evidence="3">
        <name>pyridoxal 5'-phosphate</name>
        <dbReference type="ChEBI" id="CHEBI:597326"/>
    </cofactor>
</comment>
<dbReference type="Proteomes" id="UP000287447">
    <property type="component" value="Unassembled WGS sequence"/>
</dbReference>
<evidence type="ECO:0000256" key="3">
    <source>
        <dbReference type="PIRSR" id="PIRSR004848-1"/>
    </source>
</evidence>
<dbReference type="InterPro" id="IPR001608">
    <property type="entry name" value="Ala_racemase_N"/>
</dbReference>
<dbReference type="RefSeq" id="WP_127765729.1">
    <property type="nucleotide sequence ID" value="NZ_SADE01000002.1"/>
</dbReference>
<comment type="caution">
    <text evidence="6">The sequence shown here is derived from an EMBL/GenBank/DDBJ whole genome shotgun (WGS) entry which is preliminary data.</text>
</comment>
<reference evidence="7" key="1">
    <citation type="submission" date="2019-01" db="EMBL/GenBank/DDBJ databases">
        <title>Gri0909 isolated from a small marine red alga.</title>
        <authorList>
            <person name="Kim J."/>
            <person name="Jeong S.E."/>
            <person name="Jeon C.O."/>
        </authorList>
    </citation>
    <scope>NUCLEOTIDE SEQUENCE [LARGE SCALE GENOMIC DNA]</scope>
    <source>
        <strain evidence="7">Gri0909</strain>
    </source>
</reference>
<comment type="function">
    <text evidence="2">Pyridoxal 5'-phosphate (PLP)-binding protein, which is involved in PLP homeostasis.</text>
</comment>